<dbReference type="Proteomes" id="UP001445076">
    <property type="component" value="Unassembled WGS sequence"/>
</dbReference>
<dbReference type="PANTHER" id="PTHR23301:SF0">
    <property type="entry name" value="CHITIN-BINDING TYPE-2 DOMAIN-CONTAINING PROTEIN-RELATED"/>
    <property type="match status" value="1"/>
</dbReference>
<evidence type="ECO:0000256" key="1">
    <source>
        <dbReference type="ARBA" id="ARBA00022669"/>
    </source>
</evidence>
<accession>A0AAW0Y8J0</accession>
<dbReference type="SUPFAM" id="SSF57625">
    <property type="entry name" value="Invertebrate chitin-binding proteins"/>
    <property type="match status" value="1"/>
</dbReference>
<evidence type="ECO:0000259" key="7">
    <source>
        <dbReference type="PROSITE" id="PS50940"/>
    </source>
</evidence>
<evidence type="ECO:0000313" key="8">
    <source>
        <dbReference type="EMBL" id="KAK8748309.1"/>
    </source>
</evidence>
<gene>
    <name evidence="8" type="ORF">OTU49_016066</name>
</gene>
<sequence length="102" mass="10965">MKFLTIVSAVGVCMLVVAVARTRGQDVECSSEVSALCPEGPQPVPTYLADPEDCTSYCECDGTTAFHFTCDPGLLYNDVIHVCDWPDNVDCGTRPTASSIEE</sequence>
<evidence type="ECO:0000256" key="5">
    <source>
        <dbReference type="ARBA" id="ARBA00023180"/>
    </source>
</evidence>
<evidence type="ECO:0000256" key="4">
    <source>
        <dbReference type="ARBA" id="ARBA00023157"/>
    </source>
</evidence>
<dbReference type="AlphaFoldDB" id="A0AAW0Y8J0"/>
<feature type="domain" description="Chitin-binding type-2" evidence="7">
    <location>
        <begin position="34"/>
        <end position="93"/>
    </location>
</feature>
<dbReference type="PANTHER" id="PTHR23301">
    <property type="entry name" value="CHITIN BINDING PERITROPHIN-A"/>
    <property type="match status" value="1"/>
</dbReference>
<dbReference type="SMART" id="SM00494">
    <property type="entry name" value="ChtBD2"/>
    <property type="match status" value="1"/>
</dbReference>
<evidence type="ECO:0000256" key="2">
    <source>
        <dbReference type="ARBA" id="ARBA00022729"/>
    </source>
</evidence>
<evidence type="ECO:0000313" key="9">
    <source>
        <dbReference type="Proteomes" id="UP001445076"/>
    </source>
</evidence>
<proteinExistence type="predicted"/>
<keyword evidence="1" id="KW-0147">Chitin-binding</keyword>
<dbReference type="Pfam" id="PF01607">
    <property type="entry name" value="CBM_14"/>
    <property type="match status" value="1"/>
</dbReference>
<dbReference type="GO" id="GO:0005576">
    <property type="term" value="C:extracellular region"/>
    <property type="evidence" value="ECO:0007669"/>
    <property type="project" value="InterPro"/>
</dbReference>
<dbReference type="GO" id="GO:0008061">
    <property type="term" value="F:chitin binding"/>
    <property type="evidence" value="ECO:0007669"/>
    <property type="project" value="UniProtKB-KW"/>
</dbReference>
<organism evidence="8 9">
    <name type="scientific">Cherax quadricarinatus</name>
    <name type="common">Australian red claw crayfish</name>
    <dbReference type="NCBI Taxonomy" id="27406"/>
    <lineage>
        <taxon>Eukaryota</taxon>
        <taxon>Metazoa</taxon>
        <taxon>Ecdysozoa</taxon>
        <taxon>Arthropoda</taxon>
        <taxon>Crustacea</taxon>
        <taxon>Multicrustacea</taxon>
        <taxon>Malacostraca</taxon>
        <taxon>Eumalacostraca</taxon>
        <taxon>Eucarida</taxon>
        <taxon>Decapoda</taxon>
        <taxon>Pleocyemata</taxon>
        <taxon>Astacidea</taxon>
        <taxon>Parastacoidea</taxon>
        <taxon>Parastacidae</taxon>
        <taxon>Cherax</taxon>
    </lineage>
</organism>
<evidence type="ECO:0000256" key="6">
    <source>
        <dbReference type="SAM" id="SignalP"/>
    </source>
</evidence>
<feature type="signal peptide" evidence="6">
    <location>
        <begin position="1"/>
        <end position="24"/>
    </location>
</feature>
<keyword evidence="5" id="KW-0325">Glycoprotein</keyword>
<dbReference type="InterPro" id="IPR051940">
    <property type="entry name" value="Chitin_bind-dev_reg"/>
</dbReference>
<dbReference type="PROSITE" id="PS50940">
    <property type="entry name" value="CHIT_BIND_II"/>
    <property type="match status" value="1"/>
</dbReference>
<dbReference type="InterPro" id="IPR036508">
    <property type="entry name" value="Chitin-bd_dom_sf"/>
</dbReference>
<evidence type="ECO:0000256" key="3">
    <source>
        <dbReference type="ARBA" id="ARBA00022737"/>
    </source>
</evidence>
<keyword evidence="2 6" id="KW-0732">Signal</keyword>
<feature type="chain" id="PRO_5043362566" description="Chitin-binding type-2 domain-containing protein" evidence="6">
    <location>
        <begin position="25"/>
        <end position="102"/>
    </location>
</feature>
<protein>
    <recommendedName>
        <fullName evidence="7">Chitin-binding type-2 domain-containing protein</fullName>
    </recommendedName>
</protein>
<dbReference type="EMBL" id="JARKIK010000012">
    <property type="protein sequence ID" value="KAK8748309.1"/>
    <property type="molecule type" value="Genomic_DNA"/>
</dbReference>
<dbReference type="Gene3D" id="2.170.140.10">
    <property type="entry name" value="Chitin binding domain"/>
    <property type="match status" value="1"/>
</dbReference>
<dbReference type="InterPro" id="IPR002557">
    <property type="entry name" value="Chitin-bd_dom"/>
</dbReference>
<reference evidence="8 9" key="1">
    <citation type="journal article" date="2024" name="BMC Genomics">
        <title>Genome assembly of redclaw crayfish (Cherax quadricarinatus) provides insights into its immune adaptation and hypoxia tolerance.</title>
        <authorList>
            <person name="Liu Z."/>
            <person name="Zheng J."/>
            <person name="Li H."/>
            <person name="Fang K."/>
            <person name="Wang S."/>
            <person name="He J."/>
            <person name="Zhou D."/>
            <person name="Weng S."/>
            <person name="Chi M."/>
            <person name="Gu Z."/>
            <person name="He J."/>
            <person name="Li F."/>
            <person name="Wang M."/>
        </authorList>
    </citation>
    <scope>NUCLEOTIDE SEQUENCE [LARGE SCALE GENOMIC DNA]</scope>
    <source>
        <strain evidence="8">ZL_2023a</strain>
    </source>
</reference>
<keyword evidence="9" id="KW-1185">Reference proteome</keyword>
<keyword evidence="4" id="KW-1015">Disulfide bond</keyword>
<comment type="caution">
    <text evidence="8">The sequence shown here is derived from an EMBL/GenBank/DDBJ whole genome shotgun (WGS) entry which is preliminary data.</text>
</comment>
<name>A0AAW0Y8J0_CHEQU</name>
<keyword evidence="3" id="KW-0677">Repeat</keyword>